<sequence>MADKKFSGVIPPVVVPLKQDRSLDVASFEKSVNRMIEAGVDGLFILGSSSEVVFSTDERRREVISNMVRIVDGRVPVLAGIIDTETERMIEHGKAAEQLGVDALVATCPFYALQGIDEIEWSFRCLHDALDLPLFAYDIPVCVHNKLDWKMLLRLGEDGVLTGVKDSSGDDISFRFLCIANEEAGHPLTLLTGHEVVVDGAYLGGADGSVPGLANVEPYGYVRMWKAAQEGDWATVKAEQDRLARIMHITDVTKGVKGFGAGVGAFKTALMLMGIFETNQMPRPVHSLKGENVDAIRKVLVDTGLLEG</sequence>
<protein>
    <submittedName>
        <fullName evidence="4">Dihydrodipicolinate synthase family protein</fullName>
    </submittedName>
</protein>
<accession>A0ABS2F1M9</accession>
<comment type="caution">
    <text evidence="4">The sequence shown here is derived from an EMBL/GenBank/DDBJ whole genome shotgun (WGS) entry which is preliminary data.</text>
</comment>
<dbReference type="PROSITE" id="PS00666">
    <property type="entry name" value="DHDPS_2"/>
    <property type="match status" value="1"/>
</dbReference>
<dbReference type="PANTHER" id="PTHR42849">
    <property type="entry name" value="N-ACETYLNEURAMINATE LYASE"/>
    <property type="match status" value="1"/>
</dbReference>
<evidence type="ECO:0000313" key="5">
    <source>
        <dbReference type="Proteomes" id="UP000712527"/>
    </source>
</evidence>
<name>A0ABS2F1M9_9ACTN</name>
<dbReference type="InterPro" id="IPR002220">
    <property type="entry name" value="DapA-like"/>
</dbReference>
<reference evidence="4 5" key="1">
    <citation type="journal article" date="2021" name="Sci. Rep.">
        <title>The distribution of antibiotic resistance genes in chicken gut microbiota commensals.</title>
        <authorList>
            <person name="Juricova H."/>
            <person name="Matiasovicova J."/>
            <person name="Kubasova T."/>
            <person name="Cejkova D."/>
            <person name="Rychlik I."/>
        </authorList>
    </citation>
    <scope>NUCLEOTIDE SEQUENCE [LARGE SCALE GENOMIC DNA]</scope>
    <source>
        <strain evidence="4 5">An794</strain>
    </source>
</reference>
<dbReference type="Pfam" id="PF00701">
    <property type="entry name" value="DHDPS"/>
    <property type="match status" value="1"/>
</dbReference>
<evidence type="ECO:0000256" key="3">
    <source>
        <dbReference type="PIRNR" id="PIRNR001365"/>
    </source>
</evidence>
<keyword evidence="1 3" id="KW-0456">Lyase</keyword>
<gene>
    <name evidence="4" type="ORF">H9X80_04900</name>
</gene>
<dbReference type="InterPro" id="IPR013785">
    <property type="entry name" value="Aldolase_TIM"/>
</dbReference>
<dbReference type="Gene3D" id="3.20.20.70">
    <property type="entry name" value="Aldolase class I"/>
    <property type="match status" value="1"/>
</dbReference>
<dbReference type="CDD" id="cd00408">
    <property type="entry name" value="DHDPS-like"/>
    <property type="match status" value="1"/>
</dbReference>
<dbReference type="PIRSF" id="PIRSF001365">
    <property type="entry name" value="DHDPS"/>
    <property type="match status" value="1"/>
</dbReference>
<keyword evidence="2" id="KW-0704">Schiff base</keyword>
<dbReference type="SMART" id="SM01130">
    <property type="entry name" value="DHDPS"/>
    <property type="match status" value="1"/>
</dbReference>
<organism evidence="4 5">
    <name type="scientific">Olsenella profusa</name>
    <dbReference type="NCBI Taxonomy" id="138595"/>
    <lineage>
        <taxon>Bacteria</taxon>
        <taxon>Bacillati</taxon>
        <taxon>Actinomycetota</taxon>
        <taxon>Coriobacteriia</taxon>
        <taxon>Coriobacteriales</taxon>
        <taxon>Atopobiaceae</taxon>
        <taxon>Olsenella</taxon>
    </lineage>
</organism>
<dbReference type="Proteomes" id="UP000712527">
    <property type="component" value="Unassembled WGS sequence"/>
</dbReference>
<comment type="similarity">
    <text evidence="3">Belongs to the DapA family.</text>
</comment>
<evidence type="ECO:0000256" key="2">
    <source>
        <dbReference type="ARBA" id="ARBA00023270"/>
    </source>
</evidence>
<evidence type="ECO:0000256" key="1">
    <source>
        <dbReference type="ARBA" id="ARBA00023239"/>
    </source>
</evidence>
<dbReference type="RefSeq" id="WP_204793221.1">
    <property type="nucleotide sequence ID" value="NZ_JACSNQ010000007.1"/>
</dbReference>
<dbReference type="PANTHER" id="PTHR42849:SF1">
    <property type="entry name" value="N-ACETYLNEURAMINATE LYASE"/>
    <property type="match status" value="1"/>
</dbReference>
<dbReference type="EMBL" id="JACSNQ010000007">
    <property type="protein sequence ID" value="MBM6774876.1"/>
    <property type="molecule type" value="Genomic_DNA"/>
</dbReference>
<proteinExistence type="inferred from homology"/>
<dbReference type="SUPFAM" id="SSF51569">
    <property type="entry name" value="Aldolase"/>
    <property type="match status" value="1"/>
</dbReference>
<evidence type="ECO:0000313" key="4">
    <source>
        <dbReference type="EMBL" id="MBM6774876.1"/>
    </source>
</evidence>
<dbReference type="InterPro" id="IPR020625">
    <property type="entry name" value="Schiff_base-form_aldolases_AS"/>
</dbReference>
<keyword evidence="5" id="KW-1185">Reference proteome</keyword>